<dbReference type="FunFam" id="1.20.120.180:FF:000001">
    <property type="entry name" value="Proteasome activator complex subunit 3"/>
    <property type="match status" value="1"/>
</dbReference>
<dbReference type="EMBL" id="CAJVCH010571081">
    <property type="protein sequence ID" value="CAG7836575.1"/>
    <property type="molecule type" value="Genomic_DNA"/>
</dbReference>
<dbReference type="GO" id="GO:0005654">
    <property type="term" value="C:nucleoplasm"/>
    <property type="evidence" value="ECO:0007669"/>
    <property type="project" value="TreeGrafter"/>
</dbReference>
<proteinExistence type="predicted"/>
<feature type="domain" description="Proteasome activator PA28 N-terminal" evidence="1">
    <location>
        <begin position="9"/>
        <end position="65"/>
    </location>
</feature>
<gene>
    <name evidence="3" type="ORF">AFUS01_LOCUS45810</name>
</gene>
<evidence type="ECO:0000259" key="2">
    <source>
        <dbReference type="Pfam" id="PF02252"/>
    </source>
</evidence>
<dbReference type="InterPro" id="IPR009077">
    <property type="entry name" value="Proteasome_activ_PA28"/>
</dbReference>
<accession>A0A8J2LPB2</accession>
<dbReference type="Proteomes" id="UP000708208">
    <property type="component" value="Unassembled WGS sequence"/>
</dbReference>
<evidence type="ECO:0000259" key="1">
    <source>
        <dbReference type="Pfam" id="PF02251"/>
    </source>
</evidence>
<evidence type="ECO:0000313" key="3">
    <source>
        <dbReference type="EMBL" id="CAG7836575.1"/>
    </source>
</evidence>
<dbReference type="InterPro" id="IPR003186">
    <property type="entry name" value="PA28_C"/>
</dbReference>
<evidence type="ECO:0008006" key="5">
    <source>
        <dbReference type="Google" id="ProtNLM"/>
    </source>
</evidence>
<dbReference type="InterPro" id="IPR003185">
    <property type="entry name" value="Proteasome_activ_PA28_N"/>
</dbReference>
<dbReference type="Pfam" id="PF02251">
    <property type="entry name" value="PA28_N"/>
    <property type="match status" value="1"/>
</dbReference>
<protein>
    <recommendedName>
        <fullName evidence="5">Proteasome activator complex subunit 3</fullName>
    </recommendedName>
</protein>
<dbReference type="GO" id="GO:0005737">
    <property type="term" value="C:cytoplasm"/>
    <property type="evidence" value="ECO:0007669"/>
    <property type="project" value="TreeGrafter"/>
</dbReference>
<feature type="domain" description="Proteasome activator PA28 C-terminal" evidence="2">
    <location>
        <begin position="117"/>
        <end position="259"/>
    </location>
</feature>
<dbReference type="Pfam" id="PF02252">
    <property type="entry name" value="PA28_C"/>
    <property type="match status" value="1"/>
</dbReference>
<dbReference type="GO" id="GO:0008537">
    <property type="term" value="C:proteasome activator complex"/>
    <property type="evidence" value="ECO:0007669"/>
    <property type="project" value="InterPro"/>
</dbReference>
<dbReference type="PANTHER" id="PTHR10660:SF2">
    <property type="entry name" value="LD45860P"/>
    <property type="match status" value="1"/>
</dbReference>
<organism evidence="3 4">
    <name type="scientific">Allacma fusca</name>
    <dbReference type="NCBI Taxonomy" id="39272"/>
    <lineage>
        <taxon>Eukaryota</taxon>
        <taxon>Metazoa</taxon>
        <taxon>Ecdysozoa</taxon>
        <taxon>Arthropoda</taxon>
        <taxon>Hexapoda</taxon>
        <taxon>Collembola</taxon>
        <taxon>Symphypleona</taxon>
        <taxon>Sminthuridae</taxon>
        <taxon>Allacma</taxon>
    </lineage>
</organism>
<dbReference type="GO" id="GO:0061136">
    <property type="term" value="P:regulation of proteasomal protein catabolic process"/>
    <property type="evidence" value="ECO:0007669"/>
    <property type="project" value="TreeGrafter"/>
</dbReference>
<dbReference type="PANTHER" id="PTHR10660">
    <property type="entry name" value="PROTEASOME REGULATOR PA28"/>
    <property type="match status" value="1"/>
</dbReference>
<sequence length="262" mass="29474">MSRNSFMSNPQIEEYITTVKQKSEALVKSIFPSKILELNALLDSNDFNIKDVKSLHQTLNIPVPDTLAVNRGLTNCVDHGAASPGKKRKLHEALNNGDSDSVAPLGTKVYALTSGPVPCNGKITALIDIVKPHIRQLVEDANLLKMWITFLIPKIEDGNNFGVSIQEDTLGEIRTVEAEAATFYEQISRYFITRGKIISKVAKYPHVEDYRKLISELDEKEFLSLRIVLSEVRNHYATLYDLITKNMEKIIKPRSSNAENLY</sequence>
<evidence type="ECO:0000313" key="4">
    <source>
        <dbReference type="Proteomes" id="UP000708208"/>
    </source>
</evidence>
<dbReference type="OrthoDB" id="6591885at2759"/>
<dbReference type="GO" id="GO:0061133">
    <property type="term" value="F:endopeptidase activator activity"/>
    <property type="evidence" value="ECO:0007669"/>
    <property type="project" value="TreeGrafter"/>
</dbReference>
<comment type="caution">
    <text evidence="3">The sequence shown here is derived from an EMBL/GenBank/DDBJ whole genome shotgun (WGS) entry which is preliminary data.</text>
</comment>
<dbReference type="GO" id="GO:2000045">
    <property type="term" value="P:regulation of G1/S transition of mitotic cell cycle"/>
    <property type="evidence" value="ECO:0007669"/>
    <property type="project" value="TreeGrafter"/>
</dbReference>
<dbReference type="AlphaFoldDB" id="A0A8J2LPB2"/>
<keyword evidence="4" id="KW-1185">Reference proteome</keyword>
<name>A0A8J2LPB2_9HEXA</name>
<reference evidence="3" key="1">
    <citation type="submission" date="2021-06" db="EMBL/GenBank/DDBJ databases">
        <authorList>
            <person name="Hodson N. C."/>
            <person name="Mongue J. A."/>
            <person name="Jaron S. K."/>
        </authorList>
    </citation>
    <scope>NUCLEOTIDE SEQUENCE</scope>
</reference>